<organism evidence="1 2">
    <name type="scientific">Pelagibacterium halotolerans (strain DSM 22347 / JCM 15775 / CGMCC 1.7692 / B2)</name>
    <dbReference type="NCBI Taxonomy" id="1082931"/>
    <lineage>
        <taxon>Bacteria</taxon>
        <taxon>Pseudomonadati</taxon>
        <taxon>Pseudomonadota</taxon>
        <taxon>Alphaproteobacteria</taxon>
        <taxon>Hyphomicrobiales</taxon>
        <taxon>Devosiaceae</taxon>
        <taxon>Pelagibacterium</taxon>
    </lineage>
</organism>
<protein>
    <submittedName>
        <fullName evidence="1">Uncharacterized protein</fullName>
    </submittedName>
</protein>
<proteinExistence type="predicted"/>
<evidence type="ECO:0000313" key="2">
    <source>
        <dbReference type="Proteomes" id="UP000008850"/>
    </source>
</evidence>
<keyword evidence="2" id="KW-1185">Reference proteome</keyword>
<dbReference type="EMBL" id="CP003075">
    <property type="protein sequence ID" value="AEQ52862.1"/>
    <property type="molecule type" value="Genomic_DNA"/>
</dbReference>
<dbReference type="KEGG" id="phl:KKY_2857"/>
<accession>G4RDS6</accession>
<sequence>MNDNIDDRYSPENMSDDDLIKAYVALSRSSITANSKWVETLRKEIAKRALQIPNQHP</sequence>
<reference evidence="1 2" key="1">
    <citation type="journal article" date="2012" name="J. Bacteriol.">
        <title>Complete genome sequence of Pelagibacterium halotolerans B2T.</title>
        <authorList>
            <person name="Huo Y.Y."/>
            <person name="Cheng H."/>
            <person name="Han X.F."/>
            <person name="Jiang X.W."/>
            <person name="Sun C."/>
            <person name="Zhang X.Q."/>
            <person name="Zhu X.F."/>
            <person name="Liu Y.F."/>
            <person name="Li P.F."/>
            <person name="Ni P.X."/>
            <person name="Wu M."/>
        </authorList>
    </citation>
    <scope>NUCLEOTIDE SEQUENCE [LARGE SCALE GENOMIC DNA]</scope>
    <source>
        <strain evidence="2">DSM 22347 / JCM 15775 / CGMCC 1.7692 / B2</strain>
    </source>
</reference>
<dbReference type="Proteomes" id="UP000008850">
    <property type="component" value="Chromosome"/>
</dbReference>
<gene>
    <name evidence="1" type="ordered locus">KKY_2857</name>
</gene>
<dbReference type="AlphaFoldDB" id="G4RDS6"/>
<evidence type="ECO:0000313" key="1">
    <source>
        <dbReference type="EMBL" id="AEQ52862.1"/>
    </source>
</evidence>
<dbReference type="RefSeq" id="WP_014132009.1">
    <property type="nucleotide sequence ID" value="NC_016078.1"/>
</dbReference>
<dbReference type="HOGENOM" id="CLU_2992644_0_0_5"/>
<name>G4RDS6_PELHB</name>